<reference evidence="6" key="1">
    <citation type="journal article" date="2019" name="Int. J. Syst. Evol. Microbiol.">
        <title>The Global Catalogue of Microorganisms (GCM) 10K type strain sequencing project: providing services to taxonomists for standard genome sequencing and annotation.</title>
        <authorList>
            <consortium name="The Broad Institute Genomics Platform"/>
            <consortium name="The Broad Institute Genome Sequencing Center for Infectious Disease"/>
            <person name="Wu L."/>
            <person name="Ma J."/>
        </authorList>
    </citation>
    <scope>NUCLEOTIDE SEQUENCE [LARGE SCALE GENOMIC DNA]</scope>
    <source>
        <strain evidence="6">JCM 12165</strain>
    </source>
</reference>
<dbReference type="Pfam" id="PF02746">
    <property type="entry name" value="MR_MLE_N"/>
    <property type="match status" value="1"/>
</dbReference>
<proteinExistence type="predicted"/>
<evidence type="ECO:0000256" key="3">
    <source>
        <dbReference type="ARBA" id="ARBA00022842"/>
    </source>
</evidence>
<dbReference type="InterPro" id="IPR029065">
    <property type="entry name" value="Enolase_C-like"/>
</dbReference>
<feature type="domain" description="Mandelate racemase/muconate lactonizing enzyme C-terminal" evidence="4">
    <location>
        <begin position="140"/>
        <end position="236"/>
    </location>
</feature>
<comment type="caution">
    <text evidence="5">The sequence shown here is derived from an EMBL/GenBank/DDBJ whole genome shotgun (WGS) entry which is preliminary data.</text>
</comment>
<dbReference type="InterPro" id="IPR013342">
    <property type="entry name" value="Mandelate_racemase_C"/>
</dbReference>
<dbReference type="Gene3D" id="3.20.20.120">
    <property type="entry name" value="Enolase-like C-terminal domain"/>
    <property type="match status" value="1"/>
</dbReference>
<dbReference type="SMART" id="SM00922">
    <property type="entry name" value="MR_MLE"/>
    <property type="match status" value="1"/>
</dbReference>
<dbReference type="Proteomes" id="UP001597145">
    <property type="component" value="Unassembled WGS sequence"/>
</dbReference>
<keyword evidence="2" id="KW-0479">Metal-binding</keyword>
<evidence type="ECO:0000313" key="5">
    <source>
        <dbReference type="EMBL" id="MFD1534883.1"/>
    </source>
</evidence>
<dbReference type="EMBL" id="JBHUCP010000047">
    <property type="protein sequence ID" value="MFD1534883.1"/>
    <property type="molecule type" value="Genomic_DNA"/>
</dbReference>
<name>A0ABW4FXK6_9PSEU</name>
<dbReference type="InterPro" id="IPR013341">
    <property type="entry name" value="Mandelate_racemase_N_dom"/>
</dbReference>
<accession>A0ABW4FXK6</accession>
<dbReference type="Pfam" id="PF13378">
    <property type="entry name" value="MR_MLE_C"/>
    <property type="match status" value="1"/>
</dbReference>
<evidence type="ECO:0000313" key="6">
    <source>
        <dbReference type="Proteomes" id="UP001597145"/>
    </source>
</evidence>
<evidence type="ECO:0000256" key="1">
    <source>
        <dbReference type="ARBA" id="ARBA00001946"/>
    </source>
</evidence>
<dbReference type="SUPFAM" id="SSF54826">
    <property type="entry name" value="Enolase N-terminal domain-like"/>
    <property type="match status" value="1"/>
</dbReference>
<gene>
    <name evidence="5" type="ORF">ACFSCY_36270</name>
</gene>
<evidence type="ECO:0000256" key="2">
    <source>
        <dbReference type="ARBA" id="ARBA00022723"/>
    </source>
</evidence>
<keyword evidence="6" id="KW-1185">Reference proteome</keyword>
<dbReference type="SFLD" id="SFLDS00001">
    <property type="entry name" value="Enolase"/>
    <property type="match status" value="1"/>
</dbReference>
<dbReference type="RefSeq" id="WP_343982807.1">
    <property type="nucleotide sequence ID" value="NZ_BAAAJG010000015.1"/>
</dbReference>
<dbReference type="InterPro" id="IPR046945">
    <property type="entry name" value="RHMD-like"/>
</dbReference>
<dbReference type="InterPro" id="IPR036849">
    <property type="entry name" value="Enolase-like_C_sf"/>
</dbReference>
<evidence type="ECO:0000259" key="4">
    <source>
        <dbReference type="SMART" id="SM00922"/>
    </source>
</evidence>
<organism evidence="5 6">
    <name type="scientific">Pseudonocardia aurantiaca</name>
    <dbReference type="NCBI Taxonomy" id="75290"/>
    <lineage>
        <taxon>Bacteria</taxon>
        <taxon>Bacillati</taxon>
        <taxon>Actinomycetota</taxon>
        <taxon>Actinomycetes</taxon>
        <taxon>Pseudonocardiales</taxon>
        <taxon>Pseudonocardiaceae</taxon>
        <taxon>Pseudonocardia</taxon>
    </lineage>
</organism>
<protein>
    <submittedName>
        <fullName evidence="5">Enolase C-terminal domain-like protein</fullName>
    </submittedName>
</protein>
<dbReference type="Gene3D" id="3.30.390.10">
    <property type="entry name" value="Enolase-like, N-terminal domain"/>
    <property type="match status" value="1"/>
</dbReference>
<dbReference type="InterPro" id="IPR029017">
    <property type="entry name" value="Enolase-like_N"/>
</dbReference>
<keyword evidence="3" id="KW-0460">Magnesium</keyword>
<sequence length="346" mass="37723">MKIISVEVELVDRPAAPTFRWRQGLPGSEPAHTAGVLRIRTDDGLVGEAHTRRGVIVRDLVERRIAPDLVGADALEREFLWHRMWELDRIEEFPVYALGLVDIALWDLAGKAAGLPVWKLLGGFRAAIPAYASTVTYGSVEEYLDIADQCLEAGYPAIKLHAWGDARRDAELGQKLRAHVGDDVPLMYDGSAGFDLPDAVYLGRALGDAGFLWYEEPIREFSVTAYRWLAERVDIPLHVAETSDGAHMNTADFIAAGCASFVRTSATFKGGVTGAMRIAHLAESFRLRAEVHGGGVVHRHLCMAIPNTTYYEALVMGNPILPNPEVGPDGMVAAPSAPGLWDDAAE</sequence>
<dbReference type="SUPFAM" id="SSF51604">
    <property type="entry name" value="Enolase C-terminal domain-like"/>
    <property type="match status" value="1"/>
</dbReference>
<dbReference type="PANTHER" id="PTHR13794:SF58">
    <property type="entry name" value="MITOCHONDRIAL ENOLASE SUPERFAMILY MEMBER 1"/>
    <property type="match status" value="1"/>
</dbReference>
<comment type="cofactor">
    <cofactor evidence="1">
        <name>Mg(2+)</name>
        <dbReference type="ChEBI" id="CHEBI:18420"/>
    </cofactor>
</comment>
<dbReference type="PANTHER" id="PTHR13794">
    <property type="entry name" value="ENOLASE SUPERFAMILY, MANDELATE RACEMASE"/>
    <property type="match status" value="1"/>
</dbReference>